<evidence type="ECO:0000313" key="3">
    <source>
        <dbReference type="Proteomes" id="UP000186894"/>
    </source>
</evidence>
<organism evidence="2 3">
    <name type="scientific">Rhizobium oryziradicis</name>
    <dbReference type="NCBI Taxonomy" id="1867956"/>
    <lineage>
        <taxon>Bacteria</taxon>
        <taxon>Pseudomonadati</taxon>
        <taxon>Pseudomonadota</taxon>
        <taxon>Alphaproteobacteria</taxon>
        <taxon>Hyphomicrobiales</taxon>
        <taxon>Rhizobiaceae</taxon>
        <taxon>Rhizobium/Agrobacterium group</taxon>
        <taxon>Rhizobium</taxon>
    </lineage>
</organism>
<protein>
    <submittedName>
        <fullName evidence="2">Phasin family protein</fullName>
    </submittedName>
</protein>
<dbReference type="RefSeq" id="WP_075640985.1">
    <property type="nucleotide sequence ID" value="NZ_MKIM01000028.1"/>
</dbReference>
<name>A0A1Q8ZPH4_9HYPH</name>
<evidence type="ECO:0000313" key="2">
    <source>
        <dbReference type="EMBL" id="OLP43666.1"/>
    </source>
</evidence>
<keyword evidence="3" id="KW-1185">Reference proteome</keyword>
<feature type="domain" description="Phasin" evidence="1">
    <location>
        <begin position="5"/>
        <end position="102"/>
    </location>
</feature>
<dbReference type="InterPro" id="IPR018968">
    <property type="entry name" value="Phasin"/>
</dbReference>
<dbReference type="Pfam" id="PF09361">
    <property type="entry name" value="Phasin_2"/>
    <property type="match status" value="1"/>
</dbReference>
<evidence type="ECO:0000259" key="1">
    <source>
        <dbReference type="Pfam" id="PF09361"/>
    </source>
</evidence>
<proteinExistence type="predicted"/>
<reference evidence="2 3" key="1">
    <citation type="submission" date="2016-09" db="EMBL/GenBank/DDBJ databases">
        <title>Rhizobium oryziradicis sp. nov., isolated from the root of rice.</title>
        <authorList>
            <person name="Zhao J."/>
            <person name="Zhang X."/>
        </authorList>
    </citation>
    <scope>NUCLEOTIDE SEQUENCE [LARGE SCALE GENOMIC DNA]</scope>
    <source>
        <strain evidence="2 3">N19</strain>
    </source>
</reference>
<dbReference type="OrthoDB" id="7678100at2"/>
<gene>
    <name evidence="2" type="ORF">BJF95_22755</name>
</gene>
<dbReference type="EMBL" id="MKIM01000028">
    <property type="protein sequence ID" value="OLP43666.1"/>
    <property type="molecule type" value="Genomic_DNA"/>
</dbReference>
<comment type="caution">
    <text evidence="2">The sequence shown here is derived from an EMBL/GenBank/DDBJ whole genome shotgun (WGS) entry which is preliminary data.</text>
</comment>
<accession>A0A1Q8ZPH4</accession>
<dbReference type="STRING" id="1867956.BJF95_22755"/>
<dbReference type="Proteomes" id="UP000186894">
    <property type="component" value="Unassembled WGS sequence"/>
</dbReference>
<dbReference type="AlphaFoldDB" id="A0A1Q8ZPH4"/>
<sequence length="117" mass="12734">MINIEEASKKSKEAMDTAVKNYAEVTKNFQSIAAEATEYSKKSVQELTSFVEQLTAARSIETVVELQTKFAKTSYESFVAEATKIGEMYANLAKTAYKPYEAPVAKATKPAPVAPAA</sequence>